<protein>
    <submittedName>
        <fullName evidence="1">Uncharacterized protein</fullName>
    </submittedName>
</protein>
<accession>A0A6C0J2U6</accession>
<dbReference type="EMBL" id="MN740302">
    <property type="protein sequence ID" value="QHT99100.1"/>
    <property type="molecule type" value="Genomic_DNA"/>
</dbReference>
<reference evidence="1" key="1">
    <citation type="journal article" date="2020" name="Nature">
        <title>Giant virus diversity and host interactions through global metagenomics.</title>
        <authorList>
            <person name="Schulz F."/>
            <person name="Roux S."/>
            <person name="Paez-Espino D."/>
            <person name="Jungbluth S."/>
            <person name="Walsh D.A."/>
            <person name="Denef V.J."/>
            <person name="McMahon K.D."/>
            <person name="Konstantinidis K.T."/>
            <person name="Eloe-Fadrosh E.A."/>
            <person name="Kyrpides N.C."/>
            <person name="Woyke T."/>
        </authorList>
    </citation>
    <scope>NUCLEOTIDE SEQUENCE</scope>
    <source>
        <strain evidence="1">GVMAG-M-3300025695-21</strain>
    </source>
</reference>
<organism evidence="1">
    <name type="scientific">viral metagenome</name>
    <dbReference type="NCBI Taxonomy" id="1070528"/>
    <lineage>
        <taxon>unclassified sequences</taxon>
        <taxon>metagenomes</taxon>
        <taxon>organismal metagenomes</taxon>
    </lineage>
</organism>
<proteinExistence type="predicted"/>
<sequence length="192" mass="23441">MLNTIHFDSYCNYICNNIDFKEKLITEGEYLDAIRDYCNNFSSFLLIKKKDLDNIKEYRKNIIIDYYISTYKVDNKEVLNKYYLDNIKDNYNMTFKPPLSYEYYCNDLINNVNDDVNDHYNFINKKCEYYGNKSMIDKNNIEDDLNYAFDDGDTISIVSTIDDYYDEYDDYEDYNDEYYDENEEYFSDDYDY</sequence>
<dbReference type="AlphaFoldDB" id="A0A6C0J2U6"/>
<evidence type="ECO:0000313" key="1">
    <source>
        <dbReference type="EMBL" id="QHT99100.1"/>
    </source>
</evidence>
<name>A0A6C0J2U6_9ZZZZ</name>